<accession>A0ABP8NKR5</accession>
<sequence length="94" mass="10312">MNIKFERIDHITIMNAATVLQKLGSIDNYAGHTGISIESLAAILDISVSDLVSLLTELEHKDEITMNICTIENAPADGNNYTGTVRLMRHMPEG</sequence>
<reference evidence="2" key="1">
    <citation type="journal article" date="2019" name="Int. J. Syst. Evol. Microbiol.">
        <title>The Global Catalogue of Microorganisms (GCM) 10K type strain sequencing project: providing services to taxonomists for standard genome sequencing and annotation.</title>
        <authorList>
            <consortium name="The Broad Institute Genomics Platform"/>
            <consortium name="The Broad Institute Genome Sequencing Center for Infectious Disease"/>
            <person name="Wu L."/>
            <person name="Ma J."/>
        </authorList>
    </citation>
    <scope>NUCLEOTIDE SEQUENCE [LARGE SCALE GENOMIC DNA]</scope>
    <source>
        <strain evidence="2">JCM 32105</strain>
    </source>
</reference>
<organism evidence="1 2">
    <name type="scientific">Nemorincola caseinilytica</name>
    <dbReference type="NCBI Taxonomy" id="2054315"/>
    <lineage>
        <taxon>Bacteria</taxon>
        <taxon>Pseudomonadati</taxon>
        <taxon>Bacteroidota</taxon>
        <taxon>Chitinophagia</taxon>
        <taxon>Chitinophagales</taxon>
        <taxon>Chitinophagaceae</taxon>
        <taxon>Nemorincola</taxon>
    </lineage>
</organism>
<protein>
    <submittedName>
        <fullName evidence="1">Uncharacterized protein</fullName>
    </submittedName>
</protein>
<name>A0ABP8NKR5_9BACT</name>
<proteinExistence type="predicted"/>
<comment type="caution">
    <text evidence="1">The sequence shown here is derived from an EMBL/GenBank/DDBJ whole genome shotgun (WGS) entry which is preliminary data.</text>
</comment>
<evidence type="ECO:0000313" key="2">
    <source>
        <dbReference type="Proteomes" id="UP001500067"/>
    </source>
</evidence>
<keyword evidence="2" id="KW-1185">Reference proteome</keyword>
<gene>
    <name evidence="1" type="ORF">GCM10023093_23380</name>
</gene>
<evidence type="ECO:0000313" key="1">
    <source>
        <dbReference type="EMBL" id="GAA4467436.1"/>
    </source>
</evidence>
<dbReference type="EMBL" id="BAABFA010000015">
    <property type="protein sequence ID" value="GAA4467436.1"/>
    <property type="molecule type" value="Genomic_DNA"/>
</dbReference>
<dbReference type="Proteomes" id="UP001500067">
    <property type="component" value="Unassembled WGS sequence"/>
</dbReference>
<dbReference type="RefSeq" id="WP_345083393.1">
    <property type="nucleotide sequence ID" value="NZ_BAABFA010000015.1"/>
</dbReference>